<keyword evidence="3" id="KW-0520">NAD</keyword>
<dbReference type="GO" id="GO:0004022">
    <property type="term" value="F:alcohol dehydrogenase (NAD+) activity"/>
    <property type="evidence" value="ECO:0007669"/>
    <property type="project" value="UniProtKB-ARBA"/>
</dbReference>
<evidence type="ECO:0000313" key="7">
    <source>
        <dbReference type="Proteomes" id="UP000037109"/>
    </source>
</evidence>
<protein>
    <submittedName>
        <fullName evidence="6">Alcohol dehydrogenase</fullName>
    </submittedName>
</protein>
<sequence length="399" mass="44063">MYNAYCRLYQKIFKLVSPFLPWREPKLLEGANSLDLLPDIINEKEISRILIVTDSGISSLGLMDGLLLKLQKKNIKIFIYDKTIPNPTIKNIEEALDIYNKNNCQGIIAFGGGSPMDCAKGVGARVVRPEKSISQMKGQFKVRKELPPIFAVPTTAGTGSEATVAAVITDSNSHEKYAIIDLCLIPHYAILDPMITIKLPPQITAATGMDALTHAVEAYIGRSNTKETRKFSTDAVRLIYNNLYETYINGENLQARANMQKAAYLAGLAFTRAYVGNVHAIAHTLGGFYSVPHGLANAIILPYVLEQYGEGIFKPLAELAEAAGIGDAEDSVEEKAMKFIRSIKSLNRKMDIPPKVSGIINSDIPIMADRALKEANPLYPVPKIFSREDMLRLYELIKD</sequence>
<comment type="caution">
    <text evidence="6">The sequence shown here is derived from an EMBL/GenBank/DDBJ whole genome shotgun (WGS) entry which is preliminary data.</text>
</comment>
<dbReference type="InterPro" id="IPR056798">
    <property type="entry name" value="ADH_Fe_C"/>
</dbReference>
<dbReference type="FunFam" id="1.20.1090.10:FF:000001">
    <property type="entry name" value="Aldehyde-alcohol dehydrogenase"/>
    <property type="match status" value="1"/>
</dbReference>
<dbReference type="RefSeq" id="WP_053435071.1">
    <property type="nucleotide sequence ID" value="NZ_LGUF01000007.1"/>
</dbReference>
<dbReference type="AlphaFoldDB" id="A0A0M0GE56"/>
<proteinExistence type="inferred from homology"/>
<dbReference type="PANTHER" id="PTHR11496">
    <property type="entry name" value="ALCOHOL DEHYDROGENASE"/>
    <property type="match status" value="1"/>
</dbReference>
<dbReference type="InterPro" id="IPR001670">
    <property type="entry name" value="ADH_Fe/GldA"/>
</dbReference>
<evidence type="ECO:0000256" key="2">
    <source>
        <dbReference type="ARBA" id="ARBA00023002"/>
    </source>
</evidence>
<dbReference type="Pfam" id="PF25137">
    <property type="entry name" value="ADH_Fe_C"/>
    <property type="match status" value="1"/>
</dbReference>
<dbReference type="Gene3D" id="3.40.50.1970">
    <property type="match status" value="1"/>
</dbReference>
<accession>A0A0M0GE56</accession>
<evidence type="ECO:0000256" key="1">
    <source>
        <dbReference type="ARBA" id="ARBA00007358"/>
    </source>
</evidence>
<feature type="domain" description="Alcohol dehydrogenase iron-type/glycerol dehydrogenase GldA" evidence="4">
    <location>
        <begin position="26"/>
        <end position="193"/>
    </location>
</feature>
<dbReference type="PROSITE" id="PS00913">
    <property type="entry name" value="ADH_IRON_1"/>
    <property type="match status" value="1"/>
</dbReference>
<dbReference type="PANTHER" id="PTHR11496:SF102">
    <property type="entry name" value="ALCOHOL DEHYDROGENASE 4"/>
    <property type="match status" value="1"/>
</dbReference>
<dbReference type="Gene3D" id="1.20.1090.10">
    <property type="entry name" value="Dehydroquinate synthase-like - alpha domain"/>
    <property type="match status" value="1"/>
</dbReference>
<dbReference type="OrthoDB" id="9815791at2"/>
<keyword evidence="2" id="KW-0560">Oxidoreductase</keyword>
<organism evidence="6 7">
    <name type="scientific">Sporosarcina globispora</name>
    <name type="common">Bacillus globisporus</name>
    <dbReference type="NCBI Taxonomy" id="1459"/>
    <lineage>
        <taxon>Bacteria</taxon>
        <taxon>Bacillati</taxon>
        <taxon>Bacillota</taxon>
        <taxon>Bacilli</taxon>
        <taxon>Bacillales</taxon>
        <taxon>Caryophanaceae</taxon>
        <taxon>Sporosarcina</taxon>
    </lineage>
</organism>
<dbReference type="InterPro" id="IPR039697">
    <property type="entry name" value="Alcohol_dehydrogenase_Fe"/>
</dbReference>
<dbReference type="STRING" id="1459.AF332_13315"/>
<comment type="similarity">
    <text evidence="1">Belongs to the iron-containing alcohol dehydrogenase family.</text>
</comment>
<keyword evidence="7" id="KW-1185">Reference proteome</keyword>
<dbReference type="GO" id="GO:0046872">
    <property type="term" value="F:metal ion binding"/>
    <property type="evidence" value="ECO:0007669"/>
    <property type="project" value="InterPro"/>
</dbReference>
<dbReference type="PROSITE" id="PS00060">
    <property type="entry name" value="ADH_IRON_2"/>
    <property type="match status" value="1"/>
</dbReference>
<name>A0A0M0GE56_SPOGL</name>
<dbReference type="Proteomes" id="UP000037109">
    <property type="component" value="Unassembled WGS sequence"/>
</dbReference>
<evidence type="ECO:0000259" key="4">
    <source>
        <dbReference type="Pfam" id="PF00465"/>
    </source>
</evidence>
<evidence type="ECO:0000313" key="6">
    <source>
        <dbReference type="EMBL" id="KON87716.1"/>
    </source>
</evidence>
<dbReference type="InterPro" id="IPR018211">
    <property type="entry name" value="ADH_Fe_CS"/>
</dbReference>
<dbReference type="FunFam" id="3.40.50.1970:FF:000003">
    <property type="entry name" value="Alcohol dehydrogenase, iron-containing"/>
    <property type="match status" value="1"/>
</dbReference>
<dbReference type="PATRIC" id="fig|1459.3.peg.2874"/>
<dbReference type="CDD" id="cd08189">
    <property type="entry name" value="Fe-ADH-like"/>
    <property type="match status" value="1"/>
</dbReference>
<evidence type="ECO:0000259" key="5">
    <source>
        <dbReference type="Pfam" id="PF25137"/>
    </source>
</evidence>
<evidence type="ECO:0000256" key="3">
    <source>
        <dbReference type="ARBA" id="ARBA00023027"/>
    </source>
</evidence>
<reference evidence="7" key="1">
    <citation type="submission" date="2015-07" db="EMBL/GenBank/DDBJ databases">
        <title>Fjat-10036 dsm4.</title>
        <authorList>
            <person name="Liu B."/>
            <person name="Wang J."/>
            <person name="Zhu Y."/>
            <person name="Liu G."/>
            <person name="Chen Q."/>
            <person name="Chen Z."/>
            <person name="Lan J."/>
            <person name="Che J."/>
            <person name="Ge C."/>
            <person name="Shi H."/>
            <person name="Pan Z."/>
            <person name="Liu X."/>
        </authorList>
    </citation>
    <scope>NUCLEOTIDE SEQUENCE [LARGE SCALE GENOMIC DNA]</scope>
    <source>
        <strain evidence="7">DSM 4</strain>
    </source>
</reference>
<gene>
    <name evidence="6" type="ORF">AF332_13315</name>
</gene>
<dbReference type="EMBL" id="LGUF01000007">
    <property type="protein sequence ID" value="KON87716.1"/>
    <property type="molecule type" value="Genomic_DNA"/>
</dbReference>
<dbReference type="Pfam" id="PF00465">
    <property type="entry name" value="Fe-ADH"/>
    <property type="match status" value="1"/>
</dbReference>
<dbReference type="SUPFAM" id="SSF56796">
    <property type="entry name" value="Dehydroquinate synthase-like"/>
    <property type="match status" value="1"/>
</dbReference>
<feature type="domain" description="Fe-containing alcohol dehydrogenase-like C-terminal" evidence="5">
    <location>
        <begin position="204"/>
        <end position="395"/>
    </location>
</feature>